<reference evidence="1" key="1">
    <citation type="journal article" date="2014" name="Microbiology">
        <title>A 2,4-dichlorophenoxyacetic acid degradation plasmid pM7012 discloses distribution of an unclassified megaplasmid group across bacterial species.</title>
        <authorList>
            <person name="Sakai Y."/>
            <person name="Ogawa N."/>
            <person name="Shimomura Y."/>
            <person name="Fujii T."/>
        </authorList>
    </citation>
    <scope>NUCLEOTIDE SEQUENCE</scope>
    <source>
        <strain evidence="1">M701</strain>
    </source>
</reference>
<dbReference type="AlphaFoldDB" id="V5YQ75"/>
<evidence type="ECO:0000313" key="1">
    <source>
        <dbReference type="EMBL" id="BAO19081.1"/>
    </source>
</evidence>
<dbReference type="EMBL" id="AB853026">
    <property type="protein sequence ID" value="BAO19081.1"/>
    <property type="molecule type" value="Genomic_DNA"/>
</dbReference>
<name>V5YQ75_9BURK</name>
<reference evidence="1" key="2">
    <citation type="submission" date="2024-06" db="EMBL/GenBank/DDBJ databases">
        <authorList>
            <person name="Sakai Y."/>
            <person name="Fujii T."/>
        </authorList>
    </citation>
    <scope>NUCLEOTIDE SEQUENCE</scope>
    <source>
        <strain evidence="1">M701</strain>
        <plasmid evidence="1">pM7012</plasmid>
    </source>
</reference>
<protein>
    <submittedName>
        <fullName evidence="1">Uncharacterized protein</fullName>
    </submittedName>
</protein>
<proteinExistence type="predicted"/>
<geneLocation type="plasmid" evidence="1">
    <name>pM7012</name>
</geneLocation>
<organism evidence="1">
    <name type="scientific">Burkholderia sp. M701</name>
    <dbReference type="NCBI Taxonomy" id="326454"/>
    <lineage>
        <taxon>Bacteria</taxon>
        <taxon>Pseudomonadati</taxon>
        <taxon>Pseudomonadota</taxon>
        <taxon>Betaproteobacteria</taxon>
        <taxon>Burkholderiales</taxon>
        <taxon>Burkholderiaceae</taxon>
        <taxon>Burkholderia</taxon>
    </lineage>
</organism>
<sequence length="126" mass="15122">MLDVAHYCPQPNLYLRELLIMQELKFDAPHVARWWPFLNERVETHLEYSIWYVSADGRNRWASGTIHWTDCDQAELVQKIMGLQTSFVQQRWTRLEVHIPNRDHYGQLRPGFIKDTGFLLMTRELH</sequence>
<accession>V5YQ75</accession>
<keyword evidence="1" id="KW-0614">Plasmid</keyword>